<dbReference type="Pfam" id="PF14700">
    <property type="entry name" value="RPOL_N"/>
    <property type="match status" value="1"/>
</dbReference>
<evidence type="ECO:0000259" key="9">
    <source>
        <dbReference type="SMART" id="SM01311"/>
    </source>
</evidence>
<accession>A0ABY6IN66</accession>
<feature type="domain" description="DNA-directed RNA polymerase N-terminal" evidence="9">
    <location>
        <begin position="1"/>
        <end position="295"/>
    </location>
</feature>
<dbReference type="InterPro" id="IPR046950">
    <property type="entry name" value="DNA-dir_Rpol_C_phage-type"/>
</dbReference>
<keyword evidence="4" id="KW-0808">Transferase</keyword>
<evidence type="ECO:0000256" key="4">
    <source>
        <dbReference type="ARBA" id="ARBA00022679"/>
    </source>
</evidence>
<evidence type="ECO:0000313" key="11">
    <source>
        <dbReference type="Proteomes" id="UP001163882"/>
    </source>
</evidence>
<evidence type="ECO:0000256" key="7">
    <source>
        <dbReference type="ARBA" id="ARBA00048552"/>
    </source>
</evidence>
<evidence type="ECO:0000256" key="1">
    <source>
        <dbReference type="ARBA" id="ARBA00009493"/>
    </source>
</evidence>
<dbReference type="Pfam" id="PF00940">
    <property type="entry name" value="RNA_pol"/>
    <property type="match status" value="1"/>
</dbReference>
<dbReference type="EC" id="2.7.7.6" evidence="2"/>
<dbReference type="Gene3D" id="1.10.287.280">
    <property type="match status" value="1"/>
</dbReference>
<dbReference type="PANTHER" id="PTHR10102">
    <property type="entry name" value="DNA-DIRECTED RNA POLYMERASE, MITOCHONDRIAL"/>
    <property type="match status" value="1"/>
</dbReference>
<dbReference type="InterPro" id="IPR002092">
    <property type="entry name" value="DNA-dir_Rpol_phage-type"/>
</dbReference>
<comment type="similarity">
    <text evidence="1">Belongs to the phage and mitochondrial RNA polymerase family.</text>
</comment>
<dbReference type="Gene3D" id="1.10.1320.10">
    <property type="entry name" value="DNA-directed RNA polymerase, N-terminal domain"/>
    <property type="match status" value="1"/>
</dbReference>
<dbReference type="EMBL" id="CP107716">
    <property type="protein sequence ID" value="UYQ71936.1"/>
    <property type="molecule type" value="Genomic_DNA"/>
</dbReference>
<evidence type="ECO:0000256" key="8">
    <source>
        <dbReference type="SAM" id="MobiDB-lite"/>
    </source>
</evidence>
<proteinExistence type="inferred from homology"/>
<sequence length="812" mass="93231">MNIEQEMLAQGRNRMQSRVNKAHEKKDMTRLRPYRSLLKEFIEPVAENLEKWIELASSRRGTKPIALARLKQVPPETSALVALRAILRMLGVERRLVLGMALEIGTWIEHEAQAALWMEEDEDSWKAMTHIFKTRGSNAAHMRRSRVTVFNKHVAERIGYQAWTEEERRRVGLQMIDCVIQGTGRFRIVKGQQKPRGFSANKTWPMELQADPEIITWLGNAMDDELVFWPAYLPTVIKPKPWDGPKDGGYWTPFARSPFLIRFKAQHEEQRQKAIDEYTALDMPLVYEALNYIQDTGWAVNERVLEVAQEVWEKDLAIAGLPRKEPEKVDPRPDTEDEAALKEWREDASETNTRNAKRVSQCLAAQRTLNTAERMNQEPEFWFPHMLDFRSRMYPIVSDLSPQGNDLHRGLLTFSEGKPVGEHGGTWLAIHLANQFGLDKESFEDRVAWVTERKDMWLSIAKDPMSDRRWADADDGDSAWQALAAVLEYAGYLREGPDFVSHLPVRVDGTCNGLQHLSAMVRDHIGGTSVNLVNGASPRDIYMEVAEELMDMLLERQGDQHADMWLALFNGKVPREVTKRPVMILPYGGTRQAYREYTKEWLDKVDPKHQVIPKEHRYPALGFLVGLMWTAVERKLSKAREVMKWLQQCSKIASQSGRPIYWKTPAGFVVRHFYGEREQKKIETRIDGQRIQLTNWEHQPTLDTKAAARGIAPNFVHSMDASALMTCATLMKREGVRSMTVIHDAYGTLAGDMETLTRCIRHAFVETYRWPVLEQFLEACMEVGEPGTAWPALPDMGSLNIEEVTEASYFFA</sequence>
<evidence type="ECO:0000256" key="3">
    <source>
        <dbReference type="ARBA" id="ARBA00022478"/>
    </source>
</evidence>
<dbReference type="SUPFAM" id="SSF56672">
    <property type="entry name" value="DNA/RNA polymerases"/>
    <property type="match status" value="1"/>
</dbReference>
<evidence type="ECO:0000313" key="10">
    <source>
        <dbReference type="EMBL" id="UYQ71936.1"/>
    </source>
</evidence>
<keyword evidence="5" id="KW-0548">Nucleotidyltransferase</keyword>
<organism evidence="10 11">
    <name type="scientific">Pelagibacterium flavum</name>
    <dbReference type="NCBI Taxonomy" id="2984530"/>
    <lineage>
        <taxon>Bacteria</taxon>
        <taxon>Pseudomonadati</taxon>
        <taxon>Pseudomonadota</taxon>
        <taxon>Alphaproteobacteria</taxon>
        <taxon>Hyphomicrobiales</taxon>
        <taxon>Devosiaceae</taxon>
        <taxon>Pelagibacterium</taxon>
    </lineage>
</organism>
<evidence type="ECO:0000256" key="2">
    <source>
        <dbReference type="ARBA" id="ARBA00012418"/>
    </source>
</evidence>
<reference evidence="10" key="1">
    <citation type="submission" date="2022-10" db="EMBL/GenBank/DDBJ databases">
        <title>YIM 151497 complete genome.</title>
        <authorList>
            <person name="Chen X."/>
        </authorList>
    </citation>
    <scope>NUCLEOTIDE SEQUENCE</scope>
    <source>
        <strain evidence="10">YIM 151497</strain>
    </source>
</reference>
<dbReference type="RefSeq" id="WP_264225583.1">
    <property type="nucleotide sequence ID" value="NZ_CP107716.1"/>
</dbReference>
<protein>
    <recommendedName>
        <fullName evidence="2">DNA-directed RNA polymerase</fullName>
        <ecNumber evidence="2">2.7.7.6</ecNumber>
    </recommendedName>
</protein>
<dbReference type="SMART" id="SM01311">
    <property type="entry name" value="RPOL_N"/>
    <property type="match status" value="1"/>
</dbReference>
<dbReference type="InterPro" id="IPR029262">
    <property type="entry name" value="RPOL_N"/>
</dbReference>
<keyword evidence="11" id="KW-1185">Reference proteome</keyword>
<dbReference type="PROSITE" id="PS00900">
    <property type="entry name" value="RNA_POL_PHAGE_1"/>
    <property type="match status" value="1"/>
</dbReference>
<keyword evidence="3" id="KW-0240">DNA-directed RNA polymerase</keyword>
<evidence type="ECO:0000256" key="5">
    <source>
        <dbReference type="ARBA" id="ARBA00022695"/>
    </source>
</evidence>
<dbReference type="InterPro" id="IPR024075">
    <property type="entry name" value="DNA-dir_RNA_pol_helix_hairp_sf"/>
</dbReference>
<dbReference type="Gene3D" id="1.10.150.20">
    <property type="entry name" value="5' to 3' exonuclease, C-terminal subdomain"/>
    <property type="match status" value="1"/>
</dbReference>
<dbReference type="PANTHER" id="PTHR10102:SF0">
    <property type="entry name" value="DNA-DIRECTED RNA POLYMERASE, MITOCHONDRIAL"/>
    <property type="match status" value="1"/>
</dbReference>
<dbReference type="InterPro" id="IPR043502">
    <property type="entry name" value="DNA/RNA_pol_sf"/>
</dbReference>
<dbReference type="InterPro" id="IPR037159">
    <property type="entry name" value="RNA_POL_N_sf"/>
</dbReference>
<feature type="region of interest" description="Disordered" evidence="8">
    <location>
        <begin position="1"/>
        <end position="25"/>
    </location>
</feature>
<keyword evidence="6" id="KW-0804">Transcription</keyword>
<comment type="catalytic activity">
    <reaction evidence="7">
        <text>RNA(n) + a ribonucleoside 5'-triphosphate = RNA(n+1) + diphosphate</text>
        <dbReference type="Rhea" id="RHEA:21248"/>
        <dbReference type="Rhea" id="RHEA-COMP:14527"/>
        <dbReference type="Rhea" id="RHEA-COMP:17342"/>
        <dbReference type="ChEBI" id="CHEBI:33019"/>
        <dbReference type="ChEBI" id="CHEBI:61557"/>
        <dbReference type="ChEBI" id="CHEBI:140395"/>
        <dbReference type="EC" id="2.7.7.6"/>
    </reaction>
</comment>
<dbReference type="Proteomes" id="UP001163882">
    <property type="component" value="Chromosome"/>
</dbReference>
<evidence type="ECO:0000256" key="6">
    <source>
        <dbReference type="ARBA" id="ARBA00023163"/>
    </source>
</evidence>
<name>A0ABY6IN66_9HYPH</name>
<dbReference type="Gene3D" id="1.10.287.260">
    <property type="match status" value="1"/>
</dbReference>
<gene>
    <name evidence="10" type="ORF">OF122_18145</name>
</gene>